<dbReference type="EMBL" id="JBHMDO010000033">
    <property type="protein sequence ID" value="MFB9328275.1"/>
    <property type="molecule type" value="Genomic_DNA"/>
</dbReference>
<organism evidence="1 2">
    <name type="scientific">Paenibacillus aurantiacus</name>
    <dbReference type="NCBI Taxonomy" id="1936118"/>
    <lineage>
        <taxon>Bacteria</taxon>
        <taxon>Bacillati</taxon>
        <taxon>Bacillota</taxon>
        <taxon>Bacilli</taxon>
        <taxon>Bacillales</taxon>
        <taxon>Paenibacillaceae</taxon>
        <taxon>Paenibacillus</taxon>
    </lineage>
</organism>
<keyword evidence="2" id="KW-1185">Reference proteome</keyword>
<dbReference type="Proteomes" id="UP001589747">
    <property type="component" value="Unassembled WGS sequence"/>
</dbReference>
<name>A0ABV5KTT9_9BACL</name>
<evidence type="ECO:0000313" key="2">
    <source>
        <dbReference type="Proteomes" id="UP001589747"/>
    </source>
</evidence>
<protein>
    <submittedName>
        <fullName evidence="1">Uncharacterized protein</fullName>
    </submittedName>
</protein>
<sequence>MEIITSSLFSEPNIYFSISHKVDLKIRGILNENLKSKLEQITEREIKYLNLMVSTNCSTVKTEVKGPDLNRREQILNWGIWLPYKAIVESSDQKGRYISYYFDALVSLFGQYEIPEEMIRVLQNEVETEVLNNPEYDYMEESIDLDLSELKFD</sequence>
<reference evidence="1 2" key="1">
    <citation type="submission" date="2024-09" db="EMBL/GenBank/DDBJ databases">
        <authorList>
            <person name="Sun Q."/>
            <person name="Mori K."/>
        </authorList>
    </citation>
    <scope>NUCLEOTIDE SEQUENCE [LARGE SCALE GENOMIC DNA]</scope>
    <source>
        <strain evidence="1 2">TISTR 2452</strain>
    </source>
</reference>
<comment type="caution">
    <text evidence="1">The sequence shown here is derived from an EMBL/GenBank/DDBJ whole genome shotgun (WGS) entry which is preliminary data.</text>
</comment>
<proteinExistence type="predicted"/>
<evidence type="ECO:0000313" key="1">
    <source>
        <dbReference type="EMBL" id="MFB9328275.1"/>
    </source>
</evidence>
<gene>
    <name evidence="1" type="ORF">ACFFSY_20285</name>
</gene>
<dbReference type="RefSeq" id="WP_377497418.1">
    <property type="nucleotide sequence ID" value="NZ_JBHMDO010000033.1"/>
</dbReference>
<accession>A0ABV5KTT9</accession>